<dbReference type="NCBIfam" id="NF047686">
    <property type="entry name" value="IsaB_fam"/>
    <property type="match status" value="1"/>
</dbReference>
<sequence length="170" mass="19361">MKKFGNSVGILFLSTLLGVGAIFSHAEAATTNEKYVKPHYTYNGYVYNNSKFVLNQYFVKALKYDNVKMNGYKINPKAKVGLDGTTFKKYDVVFLEDRKHRVGHMRFDIKPGTVKKSTFLKAHKANKIVRKYANQDKSGYVKYKTNKANYLASFNSKGYITSMEIGVIPQ</sequence>
<gene>
    <name evidence="7" type="ORF">KYI11_02935</name>
</gene>
<feature type="signal peptide" evidence="6">
    <location>
        <begin position="1"/>
        <end position="28"/>
    </location>
</feature>
<proteinExistence type="inferred from homology"/>
<name>A0AAJ4TWW4_9STAP</name>
<protein>
    <recommendedName>
        <fullName evidence="5">Immunodominant staphylococcal antigen B</fullName>
    </recommendedName>
</protein>
<dbReference type="InterPro" id="IPR058086">
    <property type="entry name" value="IsaB"/>
</dbReference>
<evidence type="ECO:0000313" key="7">
    <source>
        <dbReference type="EMBL" id="QYA42898.1"/>
    </source>
</evidence>
<evidence type="ECO:0000256" key="6">
    <source>
        <dbReference type="SAM" id="SignalP"/>
    </source>
</evidence>
<comment type="similarity">
    <text evidence="4">Belongs to the IsaB family.</text>
</comment>
<keyword evidence="8" id="KW-1185">Reference proteome</keyword>
<dbReference type="AlphaFoldDB" id="A0AAJ4TWW4"/>
<reference evidence="7 8" key="1">
    <citation type="submission" date="2021-07" db="EMBL/GenBank/DDBJ databases">
        <title>Prevalence and characterization of methicillin-resistant Macrococcus spp. in food producing animals and meat in Switzerland in 2019.</title>
        <authorList>
            <person name="Keller J.E."/>
            <person name="Schwendener S."/>
            <person name="Neuenschwander J."/>
            <person name="Overesch G."/>
            <person name="Perreten V."/>
        </authorList>
    </citation>
    <scope>NUCLEOTIDE SEQUENCE [LARGE SCALE GENOMIC DNA]</scope>
    <source>
        <strain evidence="7 8">19Msa0936</strain>
    </source>
</reference>
<evidence type="ECO:0000256" key="1">
    <source>
        <dbReference type="ARBA" id="ARBA00004613"/>
    </source>
</evidence>
<evidence type="ECO:0000256" key="5">
    <source>
        <dbReference type="ARBA" id="ARBA00093792"/>
    </source>
</evidence>
<keyword evidence="2" id="KW-0964">Secreted</keyword>
<dbReference type="EMBL" id="CP079981">
    <property type="protein sequence ID" value="QYA42898.1"/>
    <property type="molecule type" value="Genomic_DNA"/>
</dbReference>
<dbReference type="RefSeq" id="WP_219503675.1">
    <property type="nucleotide sequence ID" value="NZ_CP079981.1"/>
</dbReference>
<accession>A0AAJ4TWW4</accession>
<evidence type="ECO:0000256" key="3">
    <source>
        <dbReference type="ARBA" id="ARBA00022729"/>
    </source>
</evidence>
<organism evidence="7 8">
    <name type="scientific">Macrococcoides bohemicum</name>
    <dbReference type="NCBI Taxonomy" id="1903056"/>
    <lineage>
        <taxon>Bacteria</taxon>
        <taxon>Bacillati</taxon>
        <taxon>Bacillota</taxon>
        <taxon>Bacilli</taxon>
        <taxon>Bacillales</taxon>
        <taxon>Staphylococcaceae</taxon>
        <taxon>Macrococcoides</taxon>
    </lineage>
</organism>
<keyword evidence="3 6" id="KW-0732">Signal</keyword>
<evidence type="ECO:0000256" key="4">
    <source>
        <dbReference type="ARBA" id="ARBA00093777"/>
    </source>
</evidence>
<dbReference type="Proteomes" id="UP000826802">
    <property type="component" value="Chromosome"/>
</dbReference>
<feature type="chain" id="PRO_5042499871" description="Immunodominant staphylococcal antigen B" evidence="6">
    <location>
        <begin position="29"/>
        <end position="170"/>
    </location>
</feature>
<evidence type="ECO:0000256" key="2">
    <source>
        <dbReference type="ARBA" id="ARBA00022525"/>
    </source>
</evidence>
<comment type="subcellular location">
    <subcellularLocation>
        <location evidence="1">Secreted</location>
    </subcellularLocation>
</comment>
<evidence type="ECO:0000313" key="8">
    <source>
        <dbReference type="Proteomes" id="UP000826802"/>
    </source>
</evidence>